<feature type="transmembrane region" description="Helical" evidence="7">
    <location>
        <begin position="477"/>
        <end position="498"/>
    </location>
</feature>
<dbReference type="InterPro" id="IPR038770">
    <property type="entry name" value="Na+/solute_symporter_sf"/>
</dbReference>
<feature type="transmembrane region" description="Helical" evidence="7">
    <location>
        <begin position="128"/>
        <end position="150"/>
    </location>
</feature>
<keyword evidence="2" id="KW-0813">Transport</keyword>
<dbReference type="PANTHER" id="PTHR32468:SF0">
    <property type="entry name" value="K(+)_H(+) ANTIPORTER 1"/>
    <property type="match status" value="1"/>
</dbReference>
<evidence type="ECO:0000313" key="10">
    <source>
        <dbReference type="Proteomes" id="UP001153365"/>
    </source>
</evidence>
<keyword evidence="6 7" id="KW-0472">Membrane</keyword>
<dbReference type="Proteomes" id="UP001153365">
    <property type="component" value="Unassembled WGS sequence"/>
</dbReference>
<dbReference type="InterPro" id="IPR006153">
    <property type="entry name" value="Cation/H_exchanger_TM"/>
</dbReference>
<feature type="transmembrane region" description="Helical" evidence="7">
    <location>
        <begin position="162"/>
        <end position="185"/>
    </location>
</feature>
<evidence type="ECO:0000256" key="7">
    <source>
        <dbReference type="SAM" id="Phobius"/>
    </source>
</evidence>
<keyword evidence="10" id="KW-1185">Reference proteome</keyword>
<feature type="transmembrane region" description="Helical" evidence="7">
    <location>
        <begin position="346"/>
        <end position="369"/>
    </location>
</feature>
<dbReference type="InterPro" id="IPR050794">
    <property type="entry name" value="CPA2_transporter"/>
</dbReference>
<evidence type="ECO:0000259" key="8">
    <source>
        <dbReference type="Pfam" id="PF00999"/>
    </source>
</evidence>
<gene>
    <name evidence="9" type="ORF">PPACK8108_LOCUS3314</name>
</gene>
<evidence type="ECO:0000256" key="1">
    <source>
        <dbReference type="ARBA" id="ARBA00004141"/>
    </source>
</evidence>
<reference evidence="9" key="1">
    <citation type="submission" date="2022-06" db="EMBL/GenBank/DDBJ databases">
        <authorList>
            <consortium name="SYNGENTA / RWTH Aachen University"/>
        </authorList>
    </citation>
    <scope>NUCLEOTIDE SEQUENCE</scope>
</reference>
<comment type="subcellular location">
    <subcellularLocation>
        <location evidence="1">Membrane</location>
        <topology evidence="1">Multi-pass membrane protein</topology>
    </subcellularLocation>
</comment>
<dbReference type="Gene3D" id="1.20.1530.20">
    <property type="match status" value="1"/>
</dbReference>
<organism evidence="9 10">
    <name type="scientific">Phakopsora pachyrhizi</name>
    <name type="common">Asian soybean rust disease fungus</name>
    <dbReference type="NCBI Taxonomy" id="170000"/>
    <lineage>
        <taxon>Eukaryota</taxon>
        <taxon>Fungi</taxon>
        <taxon>Dikarya</taxon>
        <taxon>Basidiomycota</taxon>
        <taxon>Pucciniomycotina</taxon>
        <taxon>Pucciniomycetes</taxon>
        <taxon>Pucciniales</taxon>
        <taxon>Phakopsoraceae</taxon>
        <taxon>Phakopsora</taxon>
    </lineage>
</organism>
<evidence type="ECO:0000256" key="6">
    <source>
        <dbReference type="ARBA" id="ARBA00023136"/>
    </source>
</evidence>
<feature type="transmembrane region" description="Helical" evidence="7">
    <location>
        <begin position="381"/>
        <end position="405"/>
    </location>
</feature>
<dbReference type="GO" id="GO:1902600">
    <property type="term" value="P:proton transmembrane transport"/>
    <property type="evidence" value="ECO:0007669"/>
    <property type="project" value="InterPro"/>
</dbReference>
<feature type="transmembrane region" description="Helical" evidence="7">
    <location>
        <begin position="197"/>
        <end position="218"/>
    </location>
</feature>
<name>A0AAV0ANF5_PHAPC</name>
<feature type="domain" description="Cation/H+ exchanger transmembrane" evidence="8">
    <location>
        <begin position="45"/>
        <end position="427"/>
    </location>
</feature>
<dbReference type="GO" id="GO:0015297">
    <property type="term" value="F:antiporter activity"/>
    <property type="evidence" value="ECO:0007669"/>
    <property type="project" value="InterPro"/>
</dbReference>
<protein>
    <submittedName>
        <fullName evidence="9">Sodium/hydrogen exchanger family-domain-containing protein</fullName>
    </submittedName>
</protein>
<evidence type="ECO:0000256" key="3">
    <source>
        <dbReference type="ARBA" id="ARBA00022692"/>
    </source>
</evidence>
<dbReference type="EMBL" id="CALTRL010000605">
    <property type="protein sequence ID" value="CAH7668764.1"/>
    <property type="molecule type" value="Genomic_DNA"/>
</dbReference>
<feature type="transmembrane region" description="Helical" evidence="7">
    <location>
        <begin position="95"/>
        <end position="116"/>
    </location>
</feature>
<comment type="caution">
    <text evidence="9">The sequence shown here is derived from an EMBL/GenBank/DDBJ whole genome shotgun (WGS) entry which is preliminary data.</text>
</comment>
<proteinExistence type="predicted"/>
<dbReference type="Pfam" id="PF00999">
    <property type="entry name" value="Na_H_Exchanger"/>
    <property type="match status" value="1"/>
</dbReference>
<feature type="transmembrane region" description="Helical" evidence="7">
    <location>
        <begin position="411"/>
        <end position="433"/>
    </location>
</feature>
<feature type="transmembrane region" description="Helical" evidence="7">
    <location>
        <begin position="319"/>
        <end position="340"/>
    </location>
</feature>
<evidence type="ECO:0000313" key="9">
    <source>
        <dbReference type="EMBL" id="CAH7668764.1"/>
    </source>
</evidence>
<accession>A0AAV0ANF5</accession>
<sequence>MSSQSNQTSSKVASQSLLDPHHKNPFAFDASDPLVLFIVQAVIIISLCNVLGFALKRIRQPKVISEVIGGIILGPTAMGRIPHFTNAIFPKQSISYLSLVANIGLVLFLFIIGLEVDLKLLKKNSKSAIGIGMTGLIVPFGIGALVSIGIYDRFIDQDLVKFSHFLLFICVAFSITAFPVLCRILTELKLLQTDVGASTLAAGVTNDVIGWVLLALSVTLVNSGAGITALYVMLVVLGWILFLALFVRPVFLIIARKSGSFESGPTPGVTCLVLLLTFFSAWFTQILGVHAIFGGFLVGAIMPHDGGFANKLASKIEDLVTVFFLPLFFTLSGLSTDLGLLKDGSIWGWTVCVLLAAEISKFVPCFAAAMWTGMDWRESGAVGSLMACKGLVELIVLNIGLSAGVLNSSVFAMFVLMAVVTTFITTPLCLAFYPESYRIQKAKKSQKAGDYGTGKNHDLEDDRRSEFMVVLSQLEHLPIIMASFIGIPWSFVKLLQLASPTNRKNNLSTSLGSSGNIGADRDPTDRTLGDNAAFQSQTLTVSALRLQPLGERTSDVMKANEVEETAKHDPILNIFRTFACLSGVKVPSVRMSIVPDEGLMTEISRQAAKISCQFIVIPWYTNLDRIPQVDGSSVNPIEKLLSGSFDSSPRYANLIRSTFQNAVCDAGVLIDSLKSSGDEDDQDVSSGQPSSEQGLFCAFLGGPDDRLALSLVLQISQRSNVPTQILRVIRTDNFVCEEVTRDMLEHMKARDDVSQIGVLTIGDTVYDQPNQAQNLASESADNLMWQKAIEISNQNCGNIKIDVIKSATPFKTVIDRVKDADGDGLMVFCGRSRQGGESHRSELSEYLREQSGSIISESQQPPLNQELVQKLGIVASLDVRKSLGDLTSGLVASGLKCKIMVVQSSRLKSDGAMNLMDNVFDKFKSNNNIDDIEEEQ</sequence>
<feature type="transmembrane region" description="Helical" evidence="7">
    <location>
        <begin position="34"/>
        <end position="55"/>
    </location>
</feature>
<keyword evidence="3 7" id="KW-0812">Transmembrane</keyword>
<dbReference type="GO" id="GO:0016020">
    <property type="term" value="C:membrane"/>
    <property type="evidence" value="ECO:0007669"/>
    <property type="project" value="UniProtKB-SubCell"/>
</dbReference>
<keyword evidence="4 7" id="KW-1133">Transmembrane helix</keyword>
<dbReference type="AlphaFoldDB" id="A0AAV0ANF5"/>
<dbReference type="PANTHER" id="PTHR32468">
    <property type="entry name" value="CATION/H + ANTIPORTER"/>
    <property type="match status" value="1"/>
</dbReference>
<evidence type="ECO:0000256" key="5">
    <source>
        <dbReference type="ARBA" id="ARBA00023065"/>
    </source>
</evidence>
<evidence type="ECO:0000256" key="4">
    <source>
        <dbReference type="ARBA" id="ARBA00022989"/>
    </source>
</evidence>
<keyword evidence="5" id="KW-0406">Ion transport</keyword>
<evidence type="ECO:0000256" key="2">
    <source>
        <dbReference type="ARBA" id="ARBA00022448"/>
    </source>
</evidence>
<feature type="transmembrane region" description="Helical" evidence="7">
    <location>
        <begin position="230"/>
        <end position="254"/>
    </location>
</feature>